<evidence type="ECO:0000256" key="17">
    <source>
        <dbReference type="SAM" id="MobiDB-lite"/>
    </source>
</evidence>
<evidence type="ECO:0000256" key="9">
    <source>
        <dbReference type="ARBA" id="ARBA00022701"/>
    </source>
</evidence>
<feature type="region of interest" description="Disordered" evidence="17">
    <location>
        <begin position="1"/>
        <end position="47"/>
    </location>
</feature>
<comment type="similarity">
    <text evidence="4">Belongs to the DASH complex ASK1 family.</text>
</comment>
<evidence type="ECO:0000256" key="5">
    <source>
        <dbReference type="ARBA" id="ARBA00014520"/>
    </source>
</evidence>
<comment type="subcellular location">
    <subcellularLocation>
        <location evidence="3">Chromosome</location>
        <location evidence="3">Centromere</location>
        <location evidence="3">Kinetochore</location>
    </subcellularLocation>
    <subcellularLocation>
        <location evidence="2">Cytoplasm</location>
        <location evidence="2">Cytoskeleton</location>
        <location evidence="2">Spindle</location>
    </subcellularLocation>
    <subcellularLocation>
        <location evidence="1">Nucleus</location>
    </subcellularLocation>
</comment>
<keyword evidence="15" id="KW-0131">Cell cycle</keyword>
<reference evidence="18" key="1">
    <citation type="journal article" date="2023" name="Mol. Phylogenet. Evol.">
        <title>Genome-scale phylogeny and comparative genomics of the fungal order Sordariales.</title>
        <authorList>
            <person name="Hensen N."/>
            <person name="Bonometti L."/>
            <person name="Westerberg I."/>
            <person name="Brannstrom I.O."/>
            <person name="Guillou S."/>
            <person name="Cros-Aarteil S."/>
            <person name="Calhoun S."/>
            <person name="Haridas S."/>
            <person name="Kuo A."/>
            <person name="Mondo S."/>
            <person name="Pangilinan J."/>
            <person name="Riley R."/>
            <person name="LaButti K."/>
            <person name="Andreopoulos B."/>
            <person name="Lipzen A."/>
            <person name="Chen C."/>
            <person name="Yan M."/>
            <person name="Daum C."/>
            <person name="Ng V."/>
            <person name="Clum A."/>
            <person name="Steindorff A."/>
            <person name="Ohm R.A."/>
            <person name="Martin F."/>
            <person name="Silar P."/>
            <person name="Natvig D.O."/>
            <person name="Lalanne C."/>
            <person name="Gautier V."/>
            <person name="Ament-Velasquez S.L."/>
            <person name="Kruys A."/>
            <person name="Hutchinson M.I."/>
            <person name="Powell A.J."/>
            <person name="Barry K."/>
            <person name="Miller A.N."/>
            <person name="Grigoriev I.V."/>
            <person name="Debuchy R."/>
            <person name="Gladieux P."/>
            <person name="Hiltunen Thoren M."/>
            <person name="Johannesson H."/>
        </authorList>
    </citation>
    <scope>NUCLEOTIDE SEQUENCE</scope>
    <source>
        <strain evidence="18">PSN324</strain>
    </source>
</reference>
<protein>
    <recommendedName>
        <fullName evidence="5">DASH complex subunit ASK1</fullName>
    </recommendedName>
</protein>
<keyword evidence="6" id="KW-0158">Chromosome</keyword>
<feature type="region of interest" description="Disordered" evidence="17">
    <location>
        <begin position="112"/>
        <end position="131"/>
    </location>
</feature>
<keyword evidence="13" id="KW-0206">Cytoskeleton</keyword>
<keyword evidence="9" id="KW-0493">Microtubule</keyword>
<keyword evidence="11" id="KW-0159">Chromosome partition</keyword>
<dbReference type="GO" id="GO:0006355">
    <property type="term" value="P:regulation of DNA-templated transcription"/>
    <property type="evidence" value="ECO:0007669"/>
    <property type="project" value="InterPro"/>
</dbReference>
<feature type="region of interest" description="Disordered" evidence="17">
    <location>
        <begin position="575"/>
        <end position="596"/>
    </location>
</feature>
<dbReference type="PANTHER" id="PTHR28200:SF1">
    <property type="entry name" value="DASH COMPLEX SUBUNIT ASK1"/>
    <property type="match status" value="1"/>
</dbReference>
<evidence type="ECO:0000313" key="18">
    <source>
        <dbReference type="EMBL" id="KAK4465285.1"/>
    </source>
</evidence>
<evidence type="ECO:0000256" key="16">
    <source>
        <dbReference type="ARBA" id="ARBA00023328"/>
    </source>
</evidence>
<evidence type="ECO:0000256" key="15">
    <source>
        <dbReference type="ARBA" id="ARBA00023306"/>
    </source>
</evidence>
<dbReference type="PANTHER" id="PTHR28200">
    <property type="entry name" value="DASH COMPLEX SUBUNIT ASK1"/>
    <property type="match status" value="1"/>
</dbReference>
<evidence type="ECO:0000256" key="4">
    <source>
        <dbReference type="ARBA" id="ARBA00010731"/>
    </source>
</evidence>
<name>A0AAV9HZ69_9PEZI</name>
<feature type="region of interest" description="Disordered" evidence="17">
    <location>
        <begin position="523"/>
        <end position="548"/>
    </location>
</feature>
<evidence type="ECO:0000256" key="7">
    <source>
        <dbReference type="ARBA" id="ARBA00022490"/>
    </source>
</evidence>
<sequence>MPPKKKGGRASTQATATPTDDAMDIDTPAASETPAPPPRPREITDPWTDDQVASLFKAVIRWKPAGMHKHFRMIAISEHLRNHGFDPERLPHTRIPGIWEKLSEFYNLEAVDERENSMDPPEEPGQRRRYLDFDLRPPEFVELILERARADPSEAPSSPPQWDPENPTFGGDGKKRRRGAGTDGNTKTRKLERVQNVPVARDGRSRKSRQARKRVPRRKCLMMRRKKMRKKRRGHQRPRGDPREAVLLDGREEEEGGELVLEKLEQSITLTLQEIDHNFSKAHRIVTTSILPLVEQYGEHSRNVWEATKFWKQFFEASANVSLSGYEELANPEDSTAITHETESTSLHETTAEYNTPRAPEHEQEEDDSHHHHHTADQSSAIYDSVLSDDNGDLSGSTPRPPASKSHPQPASLSSTYSAAFKREYKHPTPTHPNRAHSPSPIKNEFDDEDDTSLLFQQHTARLSIHPTSHHHNESDDDLNFLAKEKKKSDPLLHRLQDKNYRIAATPHKNPTGVSPIKWKVTEKPKPAETPKPSAPRPIWQDSPQSSPEIAMPQLRSAAFLSPAKVRAATYHRAVSGPRTPGVSVQTPGNTKSKMKDVYKGDEVGWDSDMDDEATGEIGGISPPKTIQFALPVGRLLQTPAREASKRIVDNILMTAGEYEGESEEYSPTVVKMNHDILDDTF</sequence>
<keyword evidence="12" id="KW-0995">Kinetochore</keyword>
<keyword evidence="10" id="KW-0498">Mitosis</keyword>
<dbReference type="InterPro" id="IPR012423">
    <property type="entry name" value="Eaf7/MRGBP"/>
</dbReference>
<gene>
    <name evidence="18" type="ORF">QBC42DRAFT_303595</name>
</gene>
<dbReference type="GO" id="GO:0042729">
    <property type="term" value="C:DASH complex"/>
    <property type="evidence" value="ECO:0007669"/>
    <property type="project" value="InterPro"/>
</dbReference>
<evidence type="ECO:0000256" key="3">
    <source>
        <dbReference type="ARBA" id="ARBA00004629"/>
    </source>
</evidence>
<feature type="region of interest" description="Disordered" evidence="17">
    <location>
        <begin position="332"/>
        <end position="448"/>
    </location>
</feature>
<dbReference type="GO" id="GO:0072686">
    <property type="term" value="C:mitotic spindle"/>
    <property type="evidence" value="ECO:0007669"/>
    <property type="project" value="InterPro"/>
</dbReference>
<evidence type="ECO:0000256" key="2">
    <source>
        <dbReference type="ARBA" id="ARBA00004186"/>
    </source>
</evidence>
<dbReference type="Proteomes" id="UP001321749">
    <property type="component" value="Unassembled WGS sequence"/>
</dbReference>
<evidence type="ECO:0000313" key="19">
    <source>
        <dbReference type="Proteomes" id="UP001321749"/>
    </source>
</evidence>
<feature type="compositionally biased region" description="Polar residues" evidence="17">
    <location>
        <begin position="406"/>
        <end position="418"/>
    </location>
</feature>
<dbReference type="GO" id="GO:0008608">
    <property type="term" value="P:attachment of spindle microtubules to kinetochore"/>
    <property type="evidence" value="ECO:0007669"/>
    <property type="project" value="InterPro"/>
</dbReference>
<keyword evidence="8" id="KW-0132">Cell division</keyword>
<dbReference type="GO" id="GO:0044732">
    <property type="term" value="C:mitotic spindle pole body"/>
    <property type="evidence" value="ECO:0007669"/>
    <property type="project" value="TreeGrafter"/>
</dbReference>
<evidence type="ECO:0000256" key="10">
    <source>
        <dbReference type="ARBA" id="ARBA00022776"/>
    </source>
</evidence>
<dbReference type="GO" id="GO:0051301">
    <property type="term" value="P:cell division"/>
    <property type="evidence" value="ECO:0007669"/>
    <property type="project" value="UniProtKB-KW"/>
</dbReference>
<evidence type="ECO:0000256" key="6">
    <source>
        <dbReference type="ARBA" id="ARBA00022454"/>
    </source>
</evidence>
<feature type="compositionally biased region" description="Low complexity" evidence="17">
    <location>
        <begin position="344"/>
        <end position="353"/>
    </location>
</feature>
<feature type="region of interest" description="Disordered" evidence="17">
    <location>
        <begin position="149"/>
        <end position="245"/>
    </location>
</feature>
<dbReference type="GO" id="GO:0005874">
    <property type="term" value="C:microtubule"/>
    <property type="evidence" value="ECO:0007669"/>
    <property type="project" value="UniProtKB-KW"/>
</dbReference>
<dbReference type="Pfam" id="PF08655">
    <property type="entry name" value="DASH_Ask1"/>
    <property type="match status" value="1"/>
</dbReference>
<evidence type="ECO:0000256" key="14">
    <source>
        <dbReference type="ARBA" id="ARBA00023242"/>
    </source>
</evidence>
<dbReference type="InterPro" id="IPR013964">
    <property type="entry name" value="DASH_Ask1"/>
</dbReference>
<evidence type="ECO:0000256" key="12">
    <source>
        <dbReference type="ARBA" id="ARBA00022838"/>
    </source>
</evidence>
<evidence type="ECO:0000256" key="13">
    <source>
        <dbReference type="ARBA" id="ARBA00023212"/>
    </source>
</evidence>
<evidence type="ECO:0000256" key="1">
    <source>
        <dbReference type="ARBA" id="ARBA00004123"/>
    </source>
</evidence>
<accession>A0AAV9HZ69</accession>
<reference evidence="18" key="2">
    <citation type="submission" date="2023-06" db="EMBL/GenBank/DDBJ databases">
        <authorList>
            <consortium name="Lawrence Berkeley National Laboratory"/>
            <person name="Mondo S.J."/>
            <person name="Hensen N."/>
            <person name="Bonometti L."/>
            <person name="Westerberg I."/>
            <person name="Brannstrom I.O."/>
            <person name="Guillou S."/>
            <person name="Cros-Aarteil S."/>
            <person name="Calhoun S."/>
            <person name="Haridas S."/>
            <person name="Kuo A."/>
            <person name="Pangilinan J."/>
            <person name="Riley R."/>
            <person name="Labutti K."/>
            <person name="Andreopoulos B."/>
            <person name="Lipzen A."/>
            <person name="Chen C."/>
            <person name="Yanf M."/>
            <person name="Daum C."/>
            <person name="Ng V."/>
            <person name="Clum A."/>
            <person name="Steindorff A."/>
            <person name="Ohm R."/>
            <person name="Martin F."/>
            <person name="Silar P."/>
            <person name="Natvig D."/>
            <person name="Lalanne C."/>
            <person name="Gautier V."/>
            <person name="Ament-Velasquez S.L."/>
            <person name="Kruys A."/>
            <person name="Hutchinson M.I."/>
            <person name="Powell A.J."/>
            <person name="Barry K."/>
            <person name="Miller A.N."/>
            <person name="Grigoriev I.V."/>
            <person name="Debuchy R."/>
            <person name="Gladieux P."/>
            <person name="Thoren M.H."/>
            <person name="Johannesson H."/>
        </authorList>
    </citation>
    <scope>NUCLEOTIDE SEQUENCE</scope>
    <source>
        <strain evidence="18">PSN324</strain>
    </source>
</reference>
<keyword evidence="16" id="KW-0137">Centromere</keyword>
<organism evidence="18 19">
    <name type="scientific">Cladorrhinum samala</name>
    <dbReference type="NCBI Taxonomy" id="585594"/>
    <lineage>
        <taxon>Eukaryota</taxon>
        <taxon>Fungi</taxon>
        <taxon>Dikarya</taxon>
        <taxon>Ascomycota</taxon>
        <taxon>Pezizomycotina</taxon>
        <taxon>Sordariomycetes</taxon>
        <taxon>Sordariomycetidae</taxon>
        <taxon>Sordariales</taxon>
        <taxon>Podosporaceae</taxon>
        <taxon>Cladorrhinum</taxon>
    </lineage>
</organism>
<dbReference type="EMBL" id="MU864941">
    <property type="protein sequence ID" value="KAK4465285.1"/>
    <property type="molecule type" value="Genomic_DNA"/>
</dbReference>
<evidence type="ECO:0000256" key="11">
    <source>
        <dbReference type="ARBA" id="ARBA00022829"/>
    </source>
</evidence>
<keyword evidence="19" id="KW-1185">Reference proteome</keyword>
<dbReference type="AlphaFoldDB" id="A0AAV9HZ69"/>
<dbReference type="GO" id="GO:0043189">
    <property type="term" value="C:H4/H2A histone acetyltransferase complex"/>
    <property type="evidence" value="ECO:0007669"/>
    <property type="project" value="InterPro"/>
</dbReference>
<keyword evidence="14" id="KW-0539">Nucleus</keyword>
<dbReference type="Pfam" id="PF07904">
    <property type="entry name" value="Eaf7"/>
    <property type="match status" value="1"/>
</dbReference>
<comment type="caution">
    <text evidence="18">The sequence shown here is derived from an EMBL/GenBank/DDBJ whole genome shotgun (WGS) entry which is preliminary data.</text>
</comment>
<keyword evidence="7" id="KW-0963">Cytoplasm</keyword>
<proteinExistence type="inferred from homology"/>
<evidence type="ECO:0000256" key="8">
    <source>
        <dbReference type="ARBA" id="ARBA00022618"/>
    </source>
</evidence>
<feature type="compositionally biased region" description="Basic residues" evidence="17">
    <location>
        <begin position="204"/>
        <end position="237"/>
    </location>
</feature>
<feature type="compositionally biased region" description="Polar residues" evidence="17">
    <location>
        <begin position="583"/>
        <end position="592"/>
    </location>
</feature>